<comment type="caution">
    <text evidence="2">The sequence shown here is derived from an EMBL/GenBank/DDBJ whole genome shotgun (WGS) entry which is preliminary data.</text>
</comment>
<evidence type="ECO:0000256" key="1">
    <source>
        <dbReference type="SAM" id="MobiDB-lite"/>
    </source>
</evidence>
<evidence type="ECO:0000313" key="2">
    <source>
        <dbReference type="EMBL" id="MFB9072150.1"/>
    </source>
</evidence>
<accession>A0ABV5FZM9</accession>
<evidence type="ECO:0000313" key="3">
    <source>
        <dbReference type="Proteomes" id="UP001589575"/>
    </source>
</evidence>
<reference evidence="2 3" key="1">
    <citation type="submission" date="2024-09" db="EMBL/GenBank/DDBJ databases">
        <authorList>
            <person name="Sun Q."/>
            <person name="Mori K."/>
        </authorList>
    </citation>
    <scope>NUCLEOTIDE SEQUENCE [LARGE SCALE GENOMIC DNA]</scope>
    <source>
        <strain evidence="2 3">CCM 7609</strain>
    </source>
</reference>
<name>A0ABV5FZM9_9MICC</name>
<gene>
    <name evidence="2" type="ORF">ACFFX0_13430</name>
</gene>
<proteinExistence type="predicted"/>
<protein>
    <submittedName>
        <fullName evidence="2">Uncharacterized protein</fullName>
    </submittedName>
</protein>
<dbReference type="Proteomes" id="UP001589575">
    <property type="component" value="Unassembled WGS sequence"/>
</dbReference>
<keyword evidence="3" id="KW-1185">Reference proteome</keyword>
<dbReference type="EMBL" id="JBHMFI010000001">
    <property type="protein sequence ID" value="MFB9072150.1"/>
    <property type="molecule type" value="Genomic_DNA"/>
</dbReference>
<sequence>MRIRPTGCPGRQVPRFCWCRSGRSRGVPPCRCAFGRRTHHDRPGYPRPAADPRAPH</sequence>
<feature type="region of interest" description="Disordered" evidence="1">
    <location>
        <begin position="35"/>
        <end position="56"/>
    </location>
</feature>
<organism evidence="2 3">
    <name type="scientific">Citricoccus parietis</name>
    <dbReference type="NCBI Taxonomy" id="592307"/>
    <lineage>
        <taxon>Bacteria</taxon>
        <taxon>Bacillati</taxon>
        <taxon>Actinomycetota</taxon>
        <taxon>Actinomycetes</taxon>
        <taxon>Micrococcales</taxon>
        <taxon>Micrococcaceae</taxon>
        <taxon>Citricoccus</taxon>
    </lineage>
</organism>